<comment type="subcellular location">
    <subcellularLocation>
        <location evidence="1 7">Cell membrane</location>
        <topology evidence="1 7">Multi-pass membrane protein</topology>
    </subcellularLocation>
</comment>
<keyword evidence="3" id="KW-1003">Cell membrane</keyword>
<evidence type="ECO:0000256" key="5">
    <source>
        <dbReference type="ARBA" id="ARBA00022989"/>
    </source>
</evidence>
<keyword evidence="2 7" id="KW-0813">Transport</keyword>
<reference evidence="9 10" key="1">
    <citation type="submission" date="2018-05" db="EMBL/GenBank/DDBJ databases">
        <authorList>
            <person name="Goeker M."/>
            <person name="Huntemann M."/>
            <person name="Clum A."/>
            <person name="Pillay M."/>
            <person name="Palaniappan K."/>
            <person name="Varghese N."/>
            <person name="Mikhailova N."/>
            <person name="Stamatis D."/>
            <person name="Reddy T."/>
            <person name="Daum C."/>
            <person name="Shapiro N."/>
            <person name="Ivanova N."/>
            <person name="Kyrpides N."/>
            <person name="Woyke T."/>
        </authorList>
    </citation>
    <scope>NUCLEOTIDE SEQUENCE [LARGE SCALE GENOMIC DNA]</scope>
    <source>
        <strain evidence="9 10">DSM 26524</strain>
    </source>
</reference>
<proteinExistence type="inferred from homology"/>
<feature type="transmembrane region" description="Helical" evidence="7">
    <location>
        <begin position="86"/>
        <end position="107"/>
    </location>
</feature>
<dbReference type="CDD" id="cd06261">
    <property type="entry name" value="TM_PBP2"/>
    <property type="match status" value="1"/>
</dbReference>
<comment type="caution">
    <text evidence="9">The sequence shown here is derived from an EMBL/GenBank/DDBJ whole genome shotgun (WGS) entry which is preliminary data.</text>
</comment>
<evidence type="ECO:0000256" key="1">
    <source>
        <dbReference type="ARBA" id="ARBA00004651"/>
    </source>
</evidence>
<evidence type="ECO:0000313" key="9">
    <source>
        <dbReference type="EMBL" id="PWJ76751.1"/>
    </source>
</evidence>
<evidence type="ECO:0000313" key="10">
    <source>
        <dbReference type="Proteomes" id="UP000245412"/>
    </source>
</evidence>
<gene>
    <name evidence="9" type="ORF">C7383_104197</name>
</gene>
<dbReference type="PANTHER" id="PTHR43744:SF12">
    <property type="entry name" value="ABC TRANSPORTER PERMEASE PROTEIN MG189-RELATED"/>
    <property type="match status" value="1"/>
</dbReference>
<dbReference type="InterPro" id="IPR035906">
    <property type="entry name" value="MetI-like_sf"/>
</dbReference>
<dbReference type="GO" id="GO:0055085">
    <property type="term" value="P:transmembrane transport"/>
    <property type="evidence" value="ECO:0007669"/>
    <property type="project" value="InterPro"/>
</dbReference>
<evidence type="ECO:0000256" key="3">
    <source>
        <dbReference type="ARBA" id="ARBA00022475"/>
    </source>
</evidence>
<dbReference type="SUPFAM" id="SSF161098">
    <property type="entry name" value="MetI-like"/>
    <property type="match status" value="1"/>
</dbReference>
<dbReference type="RefSeq" id="WP_109625893.1">
    <property type="nucleotide sequence ID" value="NZ_CABJAT010000009.1"/>
</dbReference>
<dbReference type="InterPro" id="IPR000515">
    <property type="entry name" value="MetI-like"/>
</dbReference>
<dbReference type="EMBL" id="QGGY01000004">
    <property type="protein sequence ID" value="PWJ76751.1"/>
    <property type="molecule type" value="Genomic_DNA"/>
</dbReference>
<feature type="transmembrane region" description="Helical" evidence="7">
    <location>
        <begin position="250"/>
        <end position="271"/>
    </location>
</feature>
<dbReference type="PROSITE" id="PS50928">
    <property type="entry name" value="ABC_TM1"/>
    <property type="match status" value="1"/>
</dbReference>
<evidence type="ECO:0000256" key="4">
    <source>
        <dbReference type="ARBA" id="ARBA00022692"/>
    </source>
</evidence>
<keyword evidence="5 7" id="KW-1133">Transmembrane helix</keyword>
<keyword evidence="4 7" id="KW-0812">Transmembrane</keyword>
<evidence type="ECO:0000256" key="7">
    <source>
        <dbReference type="RuleBase" id="RU363032"/>
    </source>
</evidence>
<feature type="transmembrane region" description="Helical" evidence="7">
    <location>
        <begin position="192"/>
        <end position="214"/>
    </location>
</feature>
<feature type="transmembrane region" description="Helical" evidence="7">
    <location>
        <begin position="153"/>
        <end position="171"/>
    </location>
</feature>
<dbReference type="GO" id="GO:0005886">
    <property type="term" value="C:plasma membrane"/>
    <property type="evidence" value="ECO:0007669"/>
    <property type="project" value="UniProtKB-SubCell"/>
</dbReference>
<keyword evidence="10" id="KW-1185">Reference proteome</keyword>
<protein>
    <submittedName>
        <fullName evidence="9">Carbohydrate ABC transporter membrane protein 2 (CUT1 family)</fullName>
    </submittedName>
</protein>
<comment type="similarity">
    <text evidence="7">Belongs to the binding-protein-dependent transport system permease family.</text>
</comment>
<feature type="transmembrane region" description="Helical" evidence="7">
    <location>
        <begin position="119"/>
        <end position="141"/>
    </location>
</feature>
<name>A0AB73T5W2_9FIRM</name>
<dbReference type="Proteomes" id="UP000245412">
    <property type="component" value="Unassembled WGS sequence"/>
</dbReference>
<evidence type="ECO:0000259" key="8">
    <source>
        <dbReference type="PROSITE" id="PS50928"/>
    </source>
</evidence>
<accession>A0AB73T5W2</accession>
<dbReference type="Gene3D" id="1.10.3720.10">
    <property type="entry name" value="MetI-like"/>
    <property type="match status" value="1"/>
</dbReference>
<feature type="domain" description="ABC transmembrane type-1" evidence="8">
    <location>
        <begin position="82"/>
        <end position="271"/>
    </location>
</feature>
<evidence type="ECO:0000256" key="2">
    <source>
        <dbReference type="ARBA" id="ARBA00022448"/>
    </source>
</evidence>
<dbReference type="Pfam" id="PF00528">
    <property type="entry name" value="BPD_transp_1"/>
    <property type="match status" value="1"/>
</dbReference>
<dbReference type="AlphaFoldDB" id="A0AB73T5W2"/>
<sequence>MKAAAGHTLKNAVYKKHAGNIISFVLLMAGSVIMLIPIFWMLSTAFKEQGQIWNVPPVWIPVPIILDNFRDVFEILPVDRLFCNSVLVSVITTIIQLITSCMGAYAFARLNFKGKNVIFLFFMASMMIPRYILTIPLFLIFNQLRLGNTMTALILPGCVSAFSVFLLRQFIEELPQEFDEAATIDGASRWKILFRIIIPLAKPGLMTLIIFAFMNVWNDFFWPLVIINDTEKMTLQVGMAFYMGAKKVEWGPIMALASCCSVPIMMLYLFAQKSFMAGITAGGVKG</sequence>
<organism evidence="9 10">
    <name type="scientific">Murimonas intestini</name>
    <dbReference type="NCBI Taxonomy" id="1337051"/>
    <lineage>
        <taxon>Bacteria</taxon>
        <taxon>Bacillati</taxon>
        <taxon>Bacillota</taxon>
        <taxon>Clostridia</taxon>
        <taxon>Lachnospirales</taxon>
        <taxon>Lachnospiraceae</taxon>
        <taxon>Murimonas</taxon>
    </lineage>
</organism>
<evidence type="ECO:0000256" key="6">
    <source>
        <dbReference type="ARBA" id="ARBA00023136"/>
    </source>
</evidence>
<keyword evidence="6 7" id="KW-0472">Membrane</keyword>
<feature type="transmembrane region" description="Helical" evidence="7">
    <location>
        <begin position="21"/>
        <end position="42"/>
    </location>
</feature>
<dbReference type="PANTHER" id="PTHR43744">
    <property type="entry name" value="ABC TRANSPORTER PERMEASE PROTEIN MG189-RELATED-RELATED"/>
    <property type="match status" value="1"/>
</dbReference>